<proteinExistence type="predicted"/>
<protein>
    <submittedName>
        <fullName evidence="2">Uncharacterized protein</fullName>
    </submittedName>
</protein>
<sequence length="152" mass="16923">LIMKLIRKQAHLPPITLFVSKMDEACPSMAFSQQTSNDPLFLIVGTSKGEAIFYPISNQTTSQPITKFVSENQSPITAIAEGCLRDPKIKEIITIHANGLTHLLDYPKELDGPLKTFSQQIYANVNTCRILDIDGDKICELLVMLTDRVGQF</sequence>
<dbReference type="Proteomes" id="UP000887576">
    <property type="component" value="Unplaced"/>
</dbReference>
<accession>A0AC34PY85</accession>
<evidence type="ECO:0000313" key="1">
    <source>
        <dbReference type="Proteomes" id="UP000887576"/>
    </source>
</evidence>
<evidence type="ECO:0000313" key="2">
    <source>
        <dbReference type="WBParaSite" id="JU765_v2.g11017.t1"/>
    </source>
</evidence>
<organism evidence="1 2">
    <name type="scientific">Panagrolaimus sp. JU765</name>
    <dbReference type="NCBI Taxonomy" id="591449"/>
    <lineage>
        <taxon>Eukaryota</taxon>
        <taxon>Metazoa</taxon>
        <taxon>Ecdysozoa</taxon>
        <taxon>Nematoda</taxon>
        <taxon>Chromadorea</taxon>
        <taxon>Rhabditida</taxon>
        <taxon>Tylenchina</taxon>
        <taxon>Panagrolaimomorpha</taxon>
        <taxon>Panagrolaimoidea</taxon>
        <taxon>Panagrolaimidae</taxon>
        <taxon>Panagrolaimus</taxon>
    </lineage>
</organism>
<dbReference type="WBParaSite" id="JU765_v2.g11017.t1">
    <property type="protein sequence ID" value="JU765_v2.g11017.t1"/>
    <property type="gene ID" value="JU765_v2.g11017"/>
</dbReference>
<name>A0AC34PY85_9BILA</name>
<reference evidence="2" key="1">
    <citation type="submission" date="2022-11" db="UniProtKB">
        <authorList>
            <consortium name="WormBaseParasite"/>
        </authorList>
    </citation>
    <scope>IDENTIFICATION</scope>
</reference>